<protein>
    <recommendedName>
        <fullName evidence="3">DUF4186 domain-containing protein</fullName>
    </recommendedName>
</protein>
<reference evidence="1 2" key="1">
    <citation type="journal article" date="2011" name="Science">
        <title>Drosophila microbiome modulates host developmental and metabolic homeostasis via insulin signaling.</title>
        <authorList>
            <person name="Shin S.C."/>
            <person name="Kim S.H."/>
            <person name="You H."/>
            <person name="Kim B."/>
            <person name="Kim A.C."/>
            <person name="Lee K.A."/>
            <person name="Yoon J.H."/>
            <person name="Ryu J.H."/>
            <person name="Lee W.J."/>
        </authorList>
    </citation>
    <scope>NUCLEOTIDE SEQUENCE [LARGE SCALE GENOMIC DNA]</scope>
    <source>
        <strain evidence="1 2">DM001</strain>
    </source>
</reference>
<proteinExistence type="predicted"/>
<accession>F1YRV6</accession>
<dbReference type="Pfam" id="PF13811">
    <property type="entry name" value="DUF4186"/>
    <property type="match status" value="1"/>
</dbReference>
<name>F1YRV6_9PROT</name>
<evidence type="ECO:0000313" key="1">
    <source>
        <dbReference type="EMBL" id="EGE48546.1"/>
    </source>
</evidence>
<gene>
    <name evidence="1" type="primary">yneG</name>
    <name evidence="1" type="ORF">APO_0642</name>
</gene>
<sequence length="146" mass="16822">MLFRNTIIVQQGELFPQEQRLPAVSDALWERLARSSFRSRFHLNCQDMTYLTDKGLPVVAEHGRDFIARRLAPANPKKDGKQTPWKGHPVFVAQHATGTCCRSCLEKWHGFVKHQPLSPIQQTYVLAVIMGWLERELERENKKGSL</sequence>
<evidence type="ECO:0008006" key="3">
    <source>
        <dbReference type="Google" id="ProtNLM"/>
    </source>
</evidence>
<dbReference type="InterPro" id="IPR020378">
    <property type="entry name" value="DUF4186"/>
</dbReference>
<comment type="caution">
    <text evidence="1">The sequence shown here is derived from an EMBL/GenBank/DDBJ whole genome shotgun (WGS) entry which is preliminary data.</text>
</comment>
<dbReference type="Proteomes" id="UP000018454">
    <property type="component" value="Unassembled WGS sequence"/>
</dbReference>
<evidence type="ECO:0000313" key="2">
    <source>
        <dbReference type="Proteomes" id="UP000018454"/>
    </source>
</evidence>
<organism evidence="1 2">
    <name type="scientific">Acetobacter pomorum DM001</name>
    <dbReference type="NCBI Taxonomy" id="945681"/>
    <lineage>
        <taxon>Bacteria</taxon>
        <taxon>Pseudomonadati</taxon>
        <taxon>Pseudomonadota</taxon>
        <taxon>Alphaproteobacteria</taxon>
        <taxon>Acetobacterales</taxon>
        <taxon>Acetobacteraceae</taxon>
        <taxon>Acetobacter</taxon>
    </lineage>
</organism>
<dbReference type="AlphaFoldDB" id="F1YRV6"/>
<dbReference type="EMBL" id="AEUP01000014">
    <property type="protein sequence ID" value="EGE48546.1"/>
    <property type="molecule type" value="Genomic_DNA"/>
</dbReference>